<dbReference type="InterPro" id="IPR036890">
    <property type="entry name" value="HATPase_C_sf"/>
</dbReference>
<dbReference type="EC" id="2.7.13.3" evidence="3"/>
<dbReference type="FunFam" id="1.10.287.130:FF:000001">
    <property type="entry name" value="Two-component sensor histidine kinase"/>
    <property type="match status" value="1"/>
</dbReference>
<gene>
    <name evidence="17" type="ORF">C8C76_14615</name>
</gene>
<keyword evidence="5" id="KW-0597">Phosphoprotein</keyword>
<keyword evidence="12" id="KW-0902">Two-component regulatory system</keyword>
<dbReference type="PROSITE" id="PS50109">
    <property type="entry name" value="HIS_KIN"/>
    <property type="match status" value="1"/>
</dbReference>
<evidence type="ECO:0000256" key="13">
    <source>
        <dbReference type="ARBA" id="ARBA00023136"/>
    </source>
</evidence>
<dbReference type="InterPro" id="IPR004358">
    <property type="entry name" value="Sig_transdc_His_kin-like_C"/>
</dbReference>
<evidence type="ECO:0000256" key="6">
    <source>
        <dbReference type="ARBA" id="ARBA00022679"/>
    </source>
</evidence>
<organism evidence="17 18">
    <name type="scientific">Halanaerobium saccharolyticum</name>
    <dbReference type="NCBI Taxonomy" id="43595"/>
    <lineage>
        <taxon>Bacteria</taxon>
        <taxon>Bacillati</taxon>
        <taxon>Bacillota</taxon>
        <taxon>Clostridia</taxon>
        <taxon>Halanaerobiales</taxon>
        <taxon>Halanaerobiaceae</taxon>
        <taxon>Halanaerobium</taxon>
    </lineage>
</organism>
<evidence type="ECO:0000256" key="7">
    <source>
        <dbReference type="ARBA" id="ARBA00022692"/>
    </source>
</evidence>
<proteinExistence type="predicted"/>
<dbReference type="OrthoDB" id="9813151at2"/>
<dbReference type="SUPFAM" id="SSF55874">
    <property type="entry name" value="ATPase domain of HSP90 chaperone/DNA topoisomerase II/histidine kinase"/>
    <property type="match status" value="1"/>
</dbReference>
<dbReference type="Gene3D" id="3.30.565.10">
    <property type="entry name" value="Histidine kinase-like ATPase, C-terminal domain"/>
    <property type="match status" value="1"/>
</dbReference>
<dbReference type="Gene3D" id="6.10.340.10">
    <property type="match status" value="1"/>
</dbReference>
<dbReference type="Gene3D" id="1.10.287.130">
    <property type="match status" value="1"/>
</dbReference>
<dbReference type="PANTHER" id="PTHR45528">
    <property type="entry name" value="SENSOR HISTIDINE KINASE CPXA"/>
    <property type="match status" value="1"/>
</dbReference>
<dbReference type="RefSeq" id="WP_108142520.1">
    <property type="nucleotide sequence ID" value="NZ_QAXS01000046.1"/>
</dbReference>
<dbReference type="SUPFAM" id="SSF47384">
    <property type="entry name" value="Homodimeric domain of signal transducing histidine kinase"/>
    <property type="match status" value="1"/>
</dbReference>
<dbReference type="SMART" id="SM00388">
    <property type="entry name" value="HisKA"/>
    <property type="match status" value="1"/>
</dbReference>
<evidence type="ECO:0000313" key="17">
    <source>
        <dbReference type="EMBL" id="PTV93240.1"/>
    </source>
</evidence>
<keyword evidence="10" id="KW-0067">ATP-binding</keyword>
<dbReference type="GO" id="GO:0005886">
    <property type="term" value="C:plasma membrane"/>
    <property type="evidence" value="ECO:0007669"/>
    <property type="project" value="UniProtKB-SubCell"/>
</dbReference>
<dbReference type="InterPro" id="IPR005467">
    <property type="entry name" value="His_kinase_dom"/>
</dbReference>
<dbReference type="PROSITE" id="PS50885">
    <property type="entry name" value="HAMP"/>
    <property type="match status" value="1"/>
</dbReference>
<dbReference type="GO" id="GO:0000155">
    <property type="term" value="F:phosphorelay sensor kinase activity"/>
    <property type="evidence" value="ECO:0007669"/>
    <property type="project" value="InterPro"/>
</dbReference>
<evidence type="ECO:0000256" key="5">
    <source>
        <dbReference type="ARBA" id="ARBA00022553"/>
    </source>
</evidence>
<name>A0A2T5RFU1_9FIRM</name>
<dbReference type="CDD" id="cd00082">
    <property type="entry name" value="HisKA"/>
    <property type="match status" value="1"/>
</dbReference>
<feature type="transmembrane region" description="Helical" evidence="14">
    <location>
        <begin position="12"/>
        <end position="36"/>
    </location>
</feature>
<feature type="domain" description="Histidine kinase" evidence="15">
    <location>
        <begin position="279"/>
        <end position="503"/>
    </location>
</feature>
<evidence type="ECO:0000256" key="12">
    <source>
        <dbReference type="ARBA" id="ARBA00023012"/>
    </source>
</evidence>
<evidence type="ECO:0000256" key="9">
    <source>
        <dbReference type="ARBA" id="ARBA00022777"/>
    </source>
</evidence>
<dbReference type="GO" id="GO:0005524">
    <property type="term" value="F:ATP binding"/>
    <property type="evidence" value="ECO:0007669"/>
    <property type="project" value="UniProtKB-KW"/>
</dbReference>
<evidence type="ECO:0000256" key="10">
    <source>
        <dbReference type="ARBA" id="ARBA00022840"/>
    </source>
</evidence>
<dbReference type="SMART" id="SM00387">
    <property type="entry name" value="HATPase_c"/>
    <property type="match status" value="1"/>
</dbReference>
<accession>A0A2T5RFU1</accession>
<dbReference type="PANTHER" id="PTHR45528:SF1">
    <property type="entry name" value="SENSOR HISTIDINE KINASE CPXA"/>
    <property type="match status" value="1"/>
</dbReference>
<reference evidence="17 18" key="1">
    <citation type="submission" date="2018-04" db="EMBL/GenBank/DDBJ databases">
        <title>Subsurface microbial communities from deep shales in Ohio and West Virginia, USA.</title>
        <authorList>
            <person name="Wrighton K."/>
        </authorList>
    </citation>
    <scope>NUCLEOTIDE SEQUENCE [LARGE SCALE GENOMIC DNA]</scope>
    <source>
        <strain evidence="17 18">WC1</strain>
    </source>
</reference>
<keyword evidence="13 14" id="KW-0472">Membrane</keyword>
<dbReference type="AlphaFoldDB" id="A0A2T5RFU1"/>
<feature type="transmembrane region" description="Helical" evidence="14">
    <location>
        <begin position="190"/>
        <end position="209"/>
    </location>
</feature>
<keyword evidence="11 14" id="KW-1133">Transmembrane helix</keyword>
<dbReference type="Pfam" id="PF00512">
    <property type="entry name" value="HisKA"/>
    <property type="match status" value="1"/>
</dbReference>
<keyword evidence="4" id="KW-1003">Cell membrane</keyword>
<evidence type="ECO:0000256" key="11">
    <source>
        <dbReference type="ARBA" id="ARBA00022989"/>
    </source>
</evidence>
<keyword evidence="7 14" id="KW-0812">Transmembrane</keyword>
<keyword evidence="9" id="KW-0418">Kinase</keyword>
<dbReference type="InterPro" id="IPR050398">
    <property type="entry name" value="HssS/ArlS-like"/>
</dbReference>
<dbReference type="InterPro" id="IPR003660">
    <property type="entry name" value="HAMP_dom"/>
</dbReference>
<evidence type="ECO:0000256" key="14">
    <source>
        <dbReference type="SAM" id="Phobius"/>
    </source>
</evidence>
<dbReference type="InterPro" id="IPR003661">
    <property type="entry name" value="HisK_dim/P_dom"/>
</dbReference>
<evidence type="ECO:0000256" key="1">
    <source>
        <dbReference type="ARBA" id="ARBA00000085"/>
    </source>
</evidence>
<evidence type="ECO:0000256" key="2">
    <source>
        <dbReference type="ARBA" id="ARBA00004651"/>
    </source>
</evidence>
<dbReference type="CDD" id="cd00075">
    <property type="entry name" value="HATPase"/>
    <property type="match status" value="1"/>
</dbReference>
<dbReference type="Pfam" id="PF02518">
    <property type="entry name" value="HATPase_c"/>
    <property type="match status" value="1"/>
</dbReference>
<feature type="domain" description="HAMP" evidence="16">
    <location>
        <begin position="211"/>
        <end position="264"/>
    </location>
</feature>
<dbReference type="FunFam" id="3.30.565.10:FF:000006">
    <property type="entry name" value="Sensor histidine kinase WalK"/>
    <property type="match status" value="1"/>
</dbReference>
<evidence type="ECO:0000256" key="8">
    <source>
        <dbReference type="ARBA" id="ARBA00022741"/>
    </source>
</evidence>
<evidence type="ECO:0000259" key="16">
    <source>
        <dbReference type="PROSITE" id="PS50885"/>
    </source>
</evidence>
<keyword evidence="6" id="KW-0808">Transferase</keyword>
<sequence length="505" mass="57992">MMKINLNSFFSRLLISNTIIVLITIIIISSIFGYLIQNYYYGLREWKASKDGHRIAEIINNYINNANLKKFKQDESLLRINTISKTSELEIGIINNRGDFILNSSNFDSLKMEIEDKTLEEVIAGNQVINKIKGPKKNELLMIFPLFKDPLNENKDISLNTRGSSDIIGGIILKSELDSVKTTIIDILKLIFYSSLIALIIALIFSIRFSKNITKPLNKIQASAKNISNNKFTKINKKNVKTTELKNLIETYNYAVSEIEKTIKRKTRLEKIRKEYIANISHEFRTPLSSIKGFTEIIEEQNLNQSQIRNYSSIMRNEAEHLQYLVEELLILGQLDSDGIKLNIKKVKLKELISFAVNSLENDIKKKNIKIKGDYKNNELLIKVDPNKFKEVFINLIDNAVKHSPENSKVEIITKKVYNQKNEIKNLKILIKDEGKGIKEEKQDKIWERFYKVDESRSRNDSNGTGLGLAIVKDIIDKHQAKINVQNNSQGGAIFTITLNEKHLV</sequence>
<comment type="caution">
    <text evidence="17">The sequence shown here is derived from an EMBL/GenBank/DDBJ whole genome shotgun (WGS) entry which is preliminary data.</text>
</comment>
<evidence type="ECO:0000256" key="4">
    <source>
        <dbReference type="ARBA" id="ARBA00022475"/>
    </source>
</evidence>
<dbReference type="Proteomes" id="UP000244089">
    <property type="component" value="Unassembled WGS sequence"/>
</dbReference>
<dbReference type="PRINTS" id="PR00344">
    <property type="entry name" value="BCTRLSENSOR"/>
</dbReference>
<evidence type="ECO:0000313" key="18">
    <source>
        <dbReference type="Proteomes" id="UP000244089"/>
    </source>
</evidence>
<keyword evidence="8" id="KW-0547">Nucleotide-binding</keyword>
<protein>
    <recommendedName>
        <fullName evidence="3">histidine kinase</fullName>
        <ecNumber evidence="3">2.7.13.3</ecNumber>
    </recommendedName>
</protein>
<evidence type="ECO:0000259" key="15">
    <source>
        <dbReference type="PROSITE" id="PS50109"/>
    </source>
</evidence>
<evidence type="ECO:0000256" key="3">
    <source>
        <dbReference type="ARBA" id="ARBA00012438"/>
    </source>
</evidence>
<dbReference type="InterPro" id="IPR036097">
    <property type="entry name" value="HisK_dim/P_sf"/>
</dbReference>
<comment type="catalytic activity">
    <reaction evidence="1">
        <text>ATP + protein L-histidine = ADP + protein N-phospho-L-histidine.</text>
        <dbReference type="EC" id="2.7.13.3"/>
    </reaction>
</comment>
<dbReference type="InterPro" id="IPR003594">
    <property type="entry name" value="HATPase_dom"/>
</dbReference>
<comment type="subcellular location">
    <subcellularLocation>
        <location evidence="2">Cell membrane</location>
        <topology evidence="2">Multi-pass membrane protein</topology>
    </subcellularLocation>
</comment>
<dbReference type="EMBL" id="QAXS01000046">
    <property type="protein sequence ID" value="PTV93240.1"/>
    <property type="molecule type" value="Genomic_DNA"/>
</dbReference>